<organism evidence="1 2">
    <name type="scientific">Pseudomonas cichorii</name>
    <dbReference type="NCBI Taxonomy" id="36746"/>
    <lineage>
        <taxon>Bacteria</taxon>
        <taxon>Pseudomonadati</taxon>
        <taxon>Pseudomonadota</taxon>
        <taxon>Gammaproteobacteria</taxon>
        <taxon>Pseudomonadales</taxon>
        <taxon>Pseudomonadaceae</taxon>
        <taxon>Pseudomonas</taxon>
    </lineage>
</organism>
<dbReference type="Proteomes" id="UP000277236">
    <property type="component" value="Unassembled WGS sequence"/>
</dbReference>
<dbReference type="InterPro" id="IPR045662">
    <property type="entry name" value="DUF6388"/>
</dbReference>
<evidence type="ECO:0008006" key="3">
    <source>
        <dbReference type="Google" id="ProtNLM"/>
    </source>
</evidence>
<name>A0A3M4LJL7_PSECI</name>
<sequence>MRKPGMNALEWNEAALAKYLSTHPTLQDEIKNLSPEEQKQQTQWAFEDEAEHLGIEPWELALELVAESPEQLKSMRLEAHAQVAEALGMDWDEYCELNEIEQ</sequence>
<accession>A0A3M4LJL7</accession>
<proteinExistence type="predicted"/>
<dbReference type="EMBL" id="RBRE01000085">
    <property type="protein sequence ID" value="RMQ41696.1"/>
    <property type="molecule type" value="Genomic_DNA"/>
</dbReference>
<protein>
    <recommendedName>
        <fullName evidence="3">DNA repair ATPase</fullName>
    </recommendedName>
</protein>
<dbReference type="Pfam" id="PF19925">
    <property type="entry name" value="DUF6388"/>
    <property type="match status" value="1"/>
</dbReference>
<comment type="caution">
    <text evidence="1">The sequence shown here is derived from an EMBL/GenBank/DDBJ whole genome shotgun (WGS) entry which is preliminary data.</text>
</comment>
<dbReference type="AlphaFoldDB" id="A0A3M4LJL7"/>
<evidence type="ECO:0000313" key="1">
    <source>
        <dbReference type="EMBL" id="RMQ41696.1"/>
    </source>
</evidence>
<gene>
    <name evidence="1" type="ORF">ALQ04_00454</name>
</gene>
<evidence type="ECO:0000313" key="2">
    <source>
        <dbReference type="Proteomes" id="UP000277236"/>
    </source>
</evidence>
<reference evidence="1 2" key="1">
    <citation type="submission" date="2018-08" db="EMBL/GenBank/DDBJ databases">
        <title>Recombination of ecologically and evolutionarily significant loci maintains genetic cohesion in the Pseudomonas syringae species complex.</title>
        <authorList>
            <person name="Dillon M."/>
            <person name="Thakur S."/>
            <person name="Almeida R.N.D."/>
            <person name="Weir B.S."/>
            <person name="Guttman D.S."/>
        </authorList>
    </citation>
    <scope>NUCLEOTIDE SEQUENCE [LARGE SCALE GENOMIC DNA]</scope>
    <source>
        <strain evidence="1 2">ICMP 3353</strain>
    </source>
</reference>